<comment type="caution">
    <text evidence="8">The sequence shown here is derived from an EMBL/GenBank/DDBJ whole genome shotgun (WGS) entry which is preliminary data.</text>
</comment>
<keyword evidence="5" id="KW-0458">Lysosome</keyword>
<evidence type="ECO:0000256" key="7">
    <source>
        <dbReference type="SAM" id="MobiDB-lite"/>
    </source>
</evidence>
<keyword evidence="4" id="KW-0472">Membrane</keyword>
<comment type="subcellular location">
    <subcellularLocation>
        <location evidence="1">Lysosome membrane</location>
        <topology evidence="1">Lipid-anchor</topology>
        <orientation evidence="1">Cytoplasmic side</orientation>
    </subcellularLocation>
</comment>
<dbReference type="AlphaFoldDB" id="A0ABD6ETY2"/>
<evidence type="ECO:0000256" key="2">
    <source>
        <dbReference type="ARBA" id="ARBA00010235"/>
    </source>
</evidence>
<evidence type="ECO:0000256" key="5">
    <source>
        <dbReference type="ARBA" id="ARBA00023228"/>
    </source>
</evidence>
<accession>A0ABD6ETY2</accession>
<sequence length="134" mass="15058">MTTSLKNMDSAISSLLKRLSDRQKRFERLLNELSKINELNSQITNIKFVLQDLIPSVETMNEILPESDRLPTLDFGRVLERTPVSSSDSSPEHPSSSHGRNESAGCKPIEPVDTYLIEPVEECHVIDEQSMSST</sequence>
<feature type="compositionally biased region" description="Low complexity" evidence="7">
    <location>
        <begin position="85"/>
        <end position="98"/>
    </location>
</feature>
<protein>
    <recommendedName>
        <fullName evidence="3">BLOC-1-related complex subunit 5</fullName>
    </recommendedName>
</protein>
<evidence type="ECO:0000256" key="1">
    <source>
        <dbReference type="ARBA" id="ARBA00004122"/>
    </source>
</evidence>
<organism evidence="8 9">
    <name type="scientific">Gnathostoma spinigerum</name>
    <dbReference type="NCBI Taxonomy" id="75299"/>
    <lineage>
        <taxon>Eukaryota</taxon>
        <taxon>Metazoa</taxon>
        <taxon>Ecdysozoa</taxon>
        <taxon>Nematoda</taxon>
        <taxon>Chromadorea</taxon>
        <taxon>Rhabditida</taxon>
        <taxon>Spirurina</taxon>
        <taxon>Gnathostomatomorpha</taxon>
        <taxon>Gnathostomatoidea</taxon>
        <taxon>Gnathostomatidae</taxon>
        <taxon>Gnathostoma</taxon>
    </lineage>
</organism>
<keyword evidence="9" id="KW-1185">Reference proteome</keyword>
<evidence type="ECO:0000256" key="3">
    <source>
        <dbReference type="ARBA" id="ARBA00022300"/>
    </source>
</evidence>
<dbReference type="GO" id="GO:0005765">
    <property type="term" value="C:lysosomal membrane"/>
    <property type="evidence" value="ECO:0007669"/>
    <property type="project" value="UniProtKB-SubCell"/>
</dbReference>
<dbReference type="EMBL" id="JBGFUD010005140">
    <property type="protein sequence ID" value="MFH4980147.1"/>
    <property type="molecule type" value="Genomic_DNA"/>
</dbReference>
<feature type="region of interest" description="Disordered" evidence="7">
    <location>
        <begin position="74"/>
        <end position="111"/>
    </location>
</feature>
<keyword evidence="6" id="KW-0449">Lipoprotein</keyword>
<comment type="similarity">
    <text evidence="2">Belongs to the BORCS5 family.</text>
</comment>
<dbReference type="InterPro" id="IPR018780">
    <property type="entry name" value="TBORCS5"/>
</dbReference>
<dbReference type="Proteomes" id="UP001608902">
    <property type="component" value="Unassembled WGS sequence"/>
</dbReference>
<dbReference type="PANTHER" id="PTHR31634:SF2">
    <property type="entry name" value="BLOC-1-RELATED COMPLEX SUBUNIT 5"/>
    <property type="match status" value="1"/>
</dbReference>
<proteinExistence type="inferred from homology"/>
<dbReference type="PANTHER" id="PTHR31634">
    <property type="entry name" value="BLOC-1-RELATED COMPLEX SUBUNIT 5"/>
    <property type="match status" value="1"/>
</dbReference>
<evidence type="ECO:0000313" key="8">
    <source>
        <dbReference type="EMBL" id="MFH4980147.1"/>
    </source>
</evidence>
<evidence type="ECO:0000256" key="6">
    <source>
        <dbReference type="ARBA" id="ARBA00023288"/>
    </source>
</evidence>
<dbReference type="Pfam" id="PF10158">
    <property type="entry name" value="LOH1CR12"/>
    <property type="match status" value="1"/>
</dbReference>
<gene>
    <name evidence="8" type="ORF">AB6A40_006856</name>
</gene>
<name>A0ABD6ETY2_9BILA</name>
<evidence type="ECO:0000256" key="4">
    <source>
        <dbReference type="ARBA" id="ARBA00023136"/>
    </source>
</evidence>
<reference evidence="8 9" key="1">
    <citation type="submission" date="2024-08" db="EMBL/GenBank/DDBJ databases">
        <title>Gnathostoma spinigerum genome.</title>
        <authorList>
            <person name="Gonzalez-Bertolin B."/>
            <person name="Monzon S."/>
            <person name="Zaballos A."/>
            <person name="Jimenez P."/>
            <person name="Dekumyoy P."/>
            <person name="Varona S."/>
            <person name="Cuesta I."/>
            <person name="Sumanam S."/>
            <person name="Adisakwattana P."/>
            <person name="Gasser R.B."/>
            <person name="Hernandez-Gonzalez A."/>
            <person name="Young N.D."/>
            <person name="Perteguer M.J."/>
        </authorList>
    </citation>
    <scope>NUCLEOTIDE SEQUENCE [LARGE SCALE GENOMIC DNA]</scope>
    <source>
        <strain evidence="8">AL3</strain>
        <tissue evidence="8">Liver</tissue>
    </source>
</reference>
<evidence type="ECO:0000313" key="9">
    <source>
        <dbReference type="Proteomes" id="UP001608902"/>
    </source>
</evidence>